<evidence type="ECO:0000313" key="2">
    <source>
        <dbReference type="Proteomes" id="UP000077202"/>
    </source>
</evidence>
<reference evidence="1" key="1">
    <citation type="submission" date="2016-03" db="EMBL/GenBank/DDBJ databases">
        <title>Mechanisms controlling the formation of the plant cell surface in tip-growing cells are functionally conserved among land plants.</title>
        <authorList>
            <person name="Honkanen S."/>
            <person name="Jones V.A."/>
            <person name="Morieri G."/>
            <person name="Champion C."/>
            <person name="Hetherington A.J."/>
            <person name="Kelly S."/>
            <person name="Saint-Marcoux D."/>
            <person name="Proust H."/>
            <person name="Prescott H."/>
            <person name="Dolan L."/>
        </authorList>
    </citation>
    <scope>NUCLEOTIDE SEQUENCE [LARGE SCALE GENOMIC DNA]</scope>
    <source>
        <tissue evidence="1">Whole gametophyte</tissue>
    </source>
</reference>
<dbReference type="EMBL" id="LVLJ01002167">
    <property type="protein sequence ID" value="OAE26468.1"/>
    <property type="molecule type" value="Genomic_DNA"/>
</dbReference>
<evidence type="ECO:0000313" key="1">
    <source>
        <dbReference type="EMBL" id="OAE26468.1"/>
    </source>
</evidence>
<proteinExistence type="predicted"/>
<dbReference type="AlphaFoldDB" id="A0A176W069"/>
<protein>
    <submittedName>
        <fullName evidence="1">Uncharacterized protein</fullName>
    </submittedName>
</protein>
<keyword evidence="2" id="KW-1185">Reference proteome</keyword>
<name>A0A176W069_MARPO</name>
<accession>A0A176W069</accession>
<comment type="caution">
    <text evidence="1">The sequence shown here is derived from an EMBL/GenBank/DDBJ whole genome shotgun (WGS) entry which is preliminary data.</text>
</comment>
<sequence>MMAVAQSRAFATALRHSLLLNATVLPTNKLSRNELQSRVVTRTSHLLFAQPSHRNSLRSIQSSPPAAAHLIRYSILKPELITELLARSTDGVDLHIRISAAKAGMFIRIRKGYPFVRDPVPGSSHLMASWWVHRGTAISHGEVR</sequence>
<organism evidence="1 2">
    <name type="scientific">Marchantia polymorpha subsp. ruderalis</name>
    <dbReference type="NCBI Taxonomy" id="1480154"/>
    <lineage>
        <taxon>Eukaryota</taxon>
        <taxon>Viridiplantae</taxon>
        <taxon>Streptophyta</taxon>
        <taxon>Embryophyta</taxon>
        <taxon>Marchantiophyta</taxon>
        <taxon>Marchantiopsida</taxon>
        <taxon>Marchantiidae</taxon>
        <taxon>Marchantiales</taxon>
        <taxon>Marchantiaceae</taxon>
        <taxon>Marchantia</taxon>
    </lineage>
</organism>
<gene>
    <name evidence="1" type="ORF">AXG93_815s1300</name>
</gene>
<dbReference type="Proteomes" id="UP000077202">
    <property type="component" value="Unassembled WGS sequence"/>
</dbReference>